<accession>A0A0F8YNI4</accession>
<reference evidence="1" key="1">
    <citation type="journal article" date="2015" name="Nature">
        <title>Complex archaea that bridge the gap between prokaryotes and eukaryotes.</title>
        <authorList>
            <person name="Spang A."/>
            <person name="Saw J.H."/>
            <person name="Jorgensen S.L."/>
            <person name="Zaremba-Niedzwiedzka K."/>
            <person name="Martijn J."/>
            <person name="Lind A.E."/>
            <person name="van Eijk R."/>
            <person name="Schleper C."/>
            <person name="Guy L."/>
            <person name="Ettema T.J."/>
        </authorList>
    </citation>
    <scope>NUCLEOTIDE SEQUENCE</scope>
</reference>
<sequence length="49" mass="5799">MSRNKVLVSSDENISKKIKRSEIDTAATRELAMIRRRIRTFFWEVTQVS</sequence>
<protein>
    <submittedName>
        <fullName evidence="1">Uncharacterized protein</fullName>
    </submittedName>
</protein>
<organism evidence="1">
    <name type="scientific">marine sediment metagenome</name>
    <dbReference type="NCBI Taxonomy" id="412755"/>
    <lineage>
        <taxon>unclassified sequences</taxon>
        <taxon>metagenomes</taxon>
        <taxon>ecological metagenomes</taxon>
    </lineage>
</organism>
<evidence type="ECO:0000313" key="1">
    <source>
        <dbReference type="EMBL" id="KKK82968.1"/>
    </source>
</evidence>
<dbReference type="AlphaFoldDB" id="A0A0F8YNI4"/>
<feature type="non-terminal residue" evidence="1">
    <location>
        <position position="49"/>
    </location>
</feature>
<gene>
    <name evidence="1" type="ORF">LCGC14_2798070</name>
</gene>
<comment type="caution">
    <text evidence="1">The sequence shown here is derived from an EMBL/GenBank/DDBJ whole genome shotgun (WGS) entry which is preliminary data.</text>
</comment>
<proteinExistence type="predicted"/>
<dbReference type="EMBL" id="LAZR01052436">
    <property type="protein sequence ID" value="KKK82968.1"/>
    <property type="molecule type" value="Genomic_DNA"/>
</dbReference>
<name>A0A0F8YNI4_9ZZZZ</name>